<reference evidence="4" key="1">
    <citation type="journal article" date="2020" name="Nature">
        <title>Giant virus diversity and host interactions through global metagenomics.</title>
        <authorList>
            <person name="Schulz F."/>
            <person name="Roux S."/>
            <person name="Paez-Espino D."/>
            <person name="Jungbluth S."/>
            <person name="Walsh D.A."/>
            <person name="Denef V.J."/>
            <person name="McMahon K.D."/>
            <person name="Konstantinidis K.T."/>
            <person name="Eloe-Fadrosh E.A."/>
            <person name="Kyrpides N.C."/>
            <person name="Woyke T."/>
        </authorList>
    </citation>
    <scope>NUCLEOTIDE SEQUENCE</scope>
    <source>
        <strain evidence="4">GVMAG-S-1038524-41</strain>
    </source>
</reference>
<dbReference type="PRINTS" id="PR00105">
    <property type="entry name" value="C5METTRFRASE"/>
</dbReference>
<sequence length="305" mass="34876">MMNFRIGTDCSGIEAPIQALQQLGIPHCHVFSSDIDKYAIQSIKANYQPEKIFGDITDRDIDEVPDIDVYVCGFPCQTFSMAGHRKGFDDKRGNVFFSCLEVIKEKEPKFFILENVKGLINHNKGKTFKRILGELESLEHYNIHWDLLNTKDYGIPQSRPRVFIVGFRVDVQTGPFNFPEVLDMPDIHDYIDQEDNSSRALPPRVAKVNYMDTIPIDAAFVDFSLYGHSHFPNSGTVCSCICRKSELWCVPKQRFANCKEYLSLQGFPSDFKQVVSDTQMKRQIGNSMSVNVLVEIFKECMKAME</sequence>
<dbReference type="SUPFAM" id="SSF53335">
    <property type="entry name" value="S-adenosyl-L-methionine-dependent methyltransferases"/>
    <property type="match status" value="1"/>
</dbReference>
<dbReference type="CDD" id="cd00315">
    <property type="entry name" value="Cyt_C5_DNA_methylase"/>
    <property type="match status" value="1"/>
</dbReference>
<dbReference type="InterPro" id="IPR001525">
    <property type="entry name" value="C5_MeTfrase"/>
</dbReference>
<dbReference type="GO" id="GO:0008168">
    <property type="term" value="F:methyltransferase activity"/>
    <property type="evidence" value="ECO:0007669"/>
    <property type="project" value="UniProtKB-KW"/>
</dbReference>
<dbReference type="Gene3D" id="3.90.120.10">
    <property type="entry name" value="DNA Methylase, subunit A, domain 2"/>
    <property type="match status" value="1"/>
</dbReference>
<evidence type="ECO:0008006" key="5">
    <source>
        <dbReference type="Google" id="ProtNLM"/>
    </source>
</evidence>
<protein>
    <recommendedName>
        <fullName evidence="5">DNA (cytosine-5-)-methyltransferase</fullName>
    </recommendedName>
</protein>
<evidence type="ECO:0000313" key="4">
    <source>
        <dbReference type="EMBL" id="QHU07056.1"/>
    </source>
</evidence>
<evidence type="ECO:0000256" key="2">
    <source>
        <dbReference type="ARBA" id="ARBA00022679"/>
    </source>
</evidence>
<accession>A0A6C0JQG0</accession>
<proteinExistence type="predicted"/>
<keyword evidence="3" id="KW-0949">S-adenosyl-L-methionine</keyword>
<dbReference type="InterPro" id="IPR029063">
    <property type="entry name" value="SAM-dependent_MTases_sf"/>
</dbReference>
<name>A0A6C0JQG0_9ZZZZ</name>
<keyword evidence="1" id="KW-0489">Methyltransferase</keyword>
<keyword evidence="2" id="KW-0808">Transferase</keyword>
<dbReference type="Pfam" id="PF00145">
    <property type="entry name" value="DNA_methylase"/>
    <property type="match status" value="2"/>
</dbReference>
<dbReference type="PANTHER" id="PTHR46098">
    <property type="entry name" value="TRNA (CYTOSINE(38)-C(5))-METHYLTRANSFERASE"/>
    <property type="match status" value="1"/>
</dbReference>
<dbReference type="InterPro" id="IPR050750">
    <property type="entry name" value="C5-MTase"/>
</dbReference>
<dbReference type="NCBIfam" id="TIGR00675">
    <property type="entry name" value="dcm"/>
    <property type="match status" value="1"/>
</dbReference>
<organism evidence="4">
    <name type="scientific">viral metagenome</name>
    <dbReference type="NCBI Taxonomy" id="1070528"/>
    <lineage>
        <taxon>unclassified sequences</taxon>
        <taxon>metagenomes</taxon>
        <taxon>organismal metagenomes</taxon>
    </lineage>
</organism>
<dbReference type="AlphaFoldDB" id="A0A6C0JQG0"/>
<dbReference type="Gene3D" id="3.40.50.150">
    <property type="entry name" value="Vaccinia Virus protein VP39"/>
    <property type="match status" value="2"/>
</dbReference>
<dbReference type="EMBL" id="MN740671">
    <property type="protein sequence ID" value="QHU07056.1"/>
    <property type="molecule type" value="Genomic_DNA"/>
</dbReference>
<dbReference type="PANTHER" id="PTHR46098:SF1">
    <property type="entry name" value="TRNA (CYTOSINE(38)-C(5))-METHYLTRANSFERASE"/>
    <property type="match status" value="1"/>
</dbReference>
<evidence type="ECO:0000256" key="3">
    <source>
        <dbReference type="ARBA" id="ARBA00022691"/>
    </source>
</evidence>
<evidence type="ECO:0000256" key="1">
    <source>
        <dbReference type="ARBA" id="ARBA00022603"/>
    </source>
</evidence>
<dbReference type="GO" id="GO:0032259">
    <property type="term" value="P:methylation"/>
    <property type="evidence" value="ECO:0007669"/>
    <property type="project" value="UniProtKB-KW"/>
</dbReference>
<dbReference type="PROSITE" id="PS51679">
    <property type="entry name" value="SAM_MT_C5"/>
    <property type="match status" value="1"/>
</dbReference>